<protein>
    <submittedName>
        <fullName evidence="7">PNPLA8</fullName>
    </submittedName>
</protein>
<evidence type="ECO:0000259" key="6">
    <source>
        <dbReference type="PROSITE" id="PS51635"/>
    </source>
</evidence>
<evidence type="ECO:0000256" key="1">
    <source>
        <dbReference type="ARBA" id="ARBA00022801"/>
    </source>
</evidence>
<feature type="region of interest" description="Disordered" evidence="5">
    <location>
        <begin position="102"/>
        <end position="133"/>
    </location>
</feature>
<name>A0A8S3PYN3_MYTED</name>
<sequence>MKSSMFLRSRCPAMRLDDESSNSEDDDTTIVNKKTTTVTQIYNGTGLQEKMIQDRQLESQIYSIMTQIQLGMAAAYRNSLIRTRLFDGQGCSSQKWIHTTDNKESSNLQTIKRNYSGSDGDGGTNSKGDNSHTVTKIKNNVSWMMNSIKVPQITIPDWRKFAPEEMNLTESVRKNKDKIVDSLVLKKQQFKKFQMTKKQKSDETNSSTPSEPKADAFSSHIQEYNDSIVSFYDTSNLNGESQTVIKVKVNEEDIPPVTKADSKVDEAWLSRIVGLGFFSSAPTSEAQDSKPVVRKDFVSKASIDSRTKGLVHNLKQASSQVSKLKRTEDLCTHLIQFPDSRTTAMKEKCLPTLLRLHKTKHRQLKAEVSQALSLVGYVHPPKGKGVRVLSIDGGGTRGVIALQTLKMIQEQCKTDITKCFDYVCGTSQGAILACLIFLLKVPLVEAEERYMEFSQMFNRNAVYGTGKLVWEQAFYDTDLWEKILKMNFSEDKTMADCAKDDTCPKVSAISCLLNVPKMKSFMFRTYNLPPGVYSHYPGNCKHKVWEAIRASSAAPVYLKEFVLGDFIHQDGGLMANNPAAIAVSELKEKVAKIIDAATNTEVVHTILQDLLPTSTYYRFNPYMSEDIRLDEKRTEKLIQMQQDTEMYLRKNEFKLKCATDQLLKPRQPHQQVLDYIKLKADSSFLADSKIL</sequence>
<reference evidence="7" key="1">
    <citation type="submission" date="2021-03" db="EMBL/GenBank/DDBJ databases">
        <authorList>
            <person name="Bekaert M."/>
        </authorList>
    </citation>
    <scope>NUCLEOTIDE SEQUENCE</scope>
</reference>
<dbReference type="GO" id="GO:0016042">
    <property type="term" value="P:lipid catabolic process"/>
    <property type="evidence" value="ECO:0007669"/>
    <property type="project" value="UniProtKB-UniRule"/>
</dbReference>
<dbReference type="InterPro" id="IPR002641">
    <property type="entry name" value="PNPLA_dom"/>
</dbReference>
<dbReference type="PANTHER" id="PTHR24185:SF1">
    <property type="entry name" value="CALCIUM-INDEPENDENT PHOSPHOLIPASE A2-GAMMA"/>
    <property type="match status" value="1"/>
</dbReference>
<evidence type="ECO:0000256" key="3">
    <source>
        <dbReference type="ARBA" id="ARBA00023098"/>
    </source>
</evidence>
<dbReference type="GO" id="GO:0047499">
    <property type="term" value="F:calcium-independent phospholipase A2 activity"/>
    <property type="evidence" value="ECO:0007669"/>
    <property type="project" value="TreeGrafter"/>
</dbReference>
<evidence type="ECO:0000256" key="5">
    <source>
        <dbReference type="SAM" id="MobiDB-lite"/>
    </source>
</evidence>
<dbReference type="OrthoDB" id="630895at2759"/>
<feature type="domain" description="PNPLA" evidence="6">
    <location>
        <begin position="389"/>
        <end position="583"/>
    </location>
</feature>
<dbReference type="InterPro" id="IPR045217">
    <property type="entry name" value="PNPLA8-like"/>
</dbReference>
<keyword evidence="1 4" id="KW-0378">Hydrolase</keyword>
<evidence type="ECO:0000313" key="8">
    <source>
        <dbReference type="Proteomes" id="UP000683360"/>
    </source>
</evidence>
<feature type="region of interest" description="Disordered" evidence="5">
    <location>
        <begin position="194"/>
        <end position="216"/>
    </location>
</feature>
<comment type="caution">
    <text evidence="7">The sequence shown here is derived from an EMBL/GenBank/DDBJ whole genome shotgun (WGS) entry which is preliminary data.</text>
</comment>
<organism evidence="7 8">
    <name type="scientific">Mytilus edulis</name>
    <name type="common">Blue mussel</name>
    <dbReference type="NCBI Taxonomy" id="6550"/>
    <lineage>
        <taxon>Eukaryota</taxon>
        <taxon>Metazoa</taxon>
        <taxon>Spiralia</taxon>
        <taxon>Lophotrochozoa</taxon>
        <taxon>Mollusca</taxon>
        <taxon>Bivalvia</taxon>
        <taxon>Autobranchia</taxon>
        <taxon>Pteriomorphia</taxon>
        <taxon>Mytilida</taxon>
        <taxon>Mytiloidea</taxon>
        <taxon>Mytilidae</taxon>
        <taxon>Mytilinae</taxon>
        <taxon>Mytilus</taxon>
    </lineage>
</organism>
<dbReference type="InterPro" id="IPR016035">
    <property type="entry name" value="Acyl_Trfase/lysoPLipase"/>
</dbReference>
<dbReference type="PROSITE" id="PS51635">
    <property type="entry name" value="PNPLA"/>
    <property type="match status" value="1"/>
</dbReference>
<feature type="short sequence motif" description="GXGXXG" evidence="4">
    <location>
        <begin position="393"/>
        <end position="398"/>
    </location>
</feature>
<dbReference type="EMBL" id="CAJPWZ010000275">
    <property type="protein sequence ID" value="CAG2188797.1"/>
    <property type="molecule type" value="Genomic_DNA"/>
</dbReference>
<dbReference type="AlphaFoldDB" id="A0A8S3PYN3"/>
<feature type="short sequence motif" description="DGA/G" evidence="4">
    <location>
        <begin position="570"/>
        <end position="572"/>
    </location>
</feature>
<evidence type="ECO:0000313" key="7">
    <source>
        <dbReference type="EMBL" id="CAG2188797.1"/>
    </source>
</evidence>
<feature type="compositionally biased region" description="Polar residues" evidence="5">
    <location>
        <begin position="105"/>
        <end position="117"/>
    </location>
</feature>
<dbReference type="GO" id="GO:0019369">
    <property type="term" value="P:arachidonate metabolic process"/>
    <property type="evidence" value="ECO:0007669"/>
    <property type="project" value="TreeGrafter"/>
</dbReference>
<feature type="active site" description="Proton acceptor" evidence="4">
    <location>
        <position position="570"/>
    </location>
</feature>
<dbReference type="GO" id="GO:0016020">
    <property type="term" value="C:membrane"/>
    <property type="evidence" value="ECO:0007669"/>
    <property type="project" value="TreeGrafter"/>
</dbReference>
<accession>A0A8S3PYN3</accession>
<feature type="active site" description="Nucleophile" evidence="4">
    <location>
        <position position="427"/>
    </location>
</feature>
<proteinExistence type="predicted"/>
<dbReference type="Pfam" id="PF01734">
    <property type="entry name" value="Patatin"/>
    <property type="match status" value="1"/>
</dbReference>
<dbReference type="PANTHER" id="PTHR24185">
    <property type="entry name" value="CALCIUM-INDEPENDENT PHOSPHOLIPASE A2-GAMMA"/>
    <property type="match status" value="1"/>
</dbReference>
<keyword evidence="2 4" id="KW-0442">Lipid degradation</keyword>
<feature type="short sequence motif" description="GXSXG" evidence="4">
    <location>
        <begin position="425"/>
        <end position="429"/>
    </location>
</feature>
<keyword evidence="8" id="KW-1185">Reference proteome</keyword>
<dbReference type="Proteomes" id="UP000683360">
    <property type="component" value="Unassembled WGS sequence"/>
</dbReference>
<gene>
    <name evidence="7" type="ORF">MEDL_4206</name>
</gene>
<dbReference type="Gene3D" id="3.40.1090.10">
    <property type="entry name" value="Cytosolic phospholipase A2 catalytic domain"/>
    <property type="match status" value="1"/>
</dbReference>
<evidence type="ECO:0000256" key="4">
    <source>
        <dbReference type="PROSITE-ProRule" id="PRU01161"/>
    </source>
</evidence>
<dbReference type="SUPFAM" id="SSF52151">
    <property type="entry name" value="FabD/lysophospholipase-like"/>
    <property type="match status" value="1"/>
</dbReference>
<evidence type="ECO:0000256" key="2">
    <source>
        <dbReference type="ARBA" id="ARBA00022963"/>
    </source>
</evidence>
<dbReference type="CDD" id="cd07211">
    <property type="entry name" value="Pat_PNPLA8"/>
    <property type="match status" value="1"/>
</dbReference>
<keyword evidence="3 4" id="KW-0443">Lipid metabolism</keyword>